<organism evidence="2 3">
    <name type="scientific">Desulfosalsimonas propionicica</name>
    <dbReference type="NCBI Taxonomy" id="332175"/>
    <lineage>
        <taxon>Bacteria</taxon>
        <taxon>Pseudomonadati</taxon>
        <taxon>Thermodesulfobacteriota</taxon>
        <taxon>Desulfobacteria</taxon>
        <taxon>Desulfobacterales</taxon>
        <taxon>Desulfosalsimonadaceae</taxon>
        <taxon>Desulfosalsimonas</taxon>
    </lineage>
</organism>
<comment type="caution">
    <text evidence="2">The sequence shown here is derived from an EMBL/GenBank/DDBJ whole genome shotgun (WGS) entry which is preliminary data.</text>
</comment>
<evidence type="ECO:0000259" key="1">
    <source>
        <dbReference type="Pfam" id="PF26309"/>
    </source>
</evidence>
<reference evidence="2 3" key="1">
    <citation type="submission" date="2020-07" db="EMBL/GenBank/DDBJ databases">
        <title>Genomic Encyclopedia of Type Strains, Phase IV (KMG-IV): sequencing the most valuable type-strain genomes for metagenomic binning, comparative biology and taxonomic classification.</title>
        <authorList>
            <person name="Goeker M."/>
        </authorList>
    </citation>
    <scope>NUCLEOTIDE SEQUENCE [LARGE SCALE GENOMIC DNA]</scope>
    <source>
        <strain evidence="2 3">DSM 17721</strain>
    </source>
</reference>
<dbReference type="AlphaFoldDB" id="A0A7W0HMB7"/>
<name>A0A7W0HMB7_9BACT</name>
<feature type="domain" description="DUF8082" evidence="1">
    <location>
        <begin position="84"/>
        <end position="152"/>
    </location>
</feature>
<keyword evidence="3" id="KW-1185">Reference proteome</keyword>
<protein>
    <recommendedName>
        <fullName evidence="1">DUF8082 domain-containing protein</fullName>
    </recommendedName>
</protein>
<proteinExistence type="predicted"/>
<dbReference type="Proteomes" id="UP000525298">
    <property type="component" value="Unassembled WGS sequence"/>
</dbReference>
<dbReference type="InterPro" id="IPR058395">
    <property type="entry name" value="DUF8082"/>
</dbReference>
<evidence type="ECO:0000313" key="2">
    <source>
        <dbReference type="EMBL" id="MBA2883188.1"/>
    </source>
</evidence>
<sequence length="154" mass="17138">MSELSGNISKIIFRRTVAGLKGSVSVNGKMLEMLMAIDGRTNLGEVSRKTNMRLSEMRPLVSKLLDYDLIEKVHGRTEMIDPAFFGFMAGHLSKFAGPIAQMMVEDAVTEIGGEEMKVPLDSAAELIETVGQQVSDENERIEFIRSMLKKLEEK</sequence>
<gene>
    <name evidence="2" type="ORF">HNR65_003550</name>
</gene>
<evidence type="ECO:0000313" key="3">
    <source>
        <dbReference type="Proteomes" id="UP000525298"/>
    </source>
</evidence>
<accession>A0A7W0HMB7</accession>
<dbReference type="Pfam" id="PF26309">
    <property type="entry name" value="DUF8082"/>
    <property type="match status" value="1"/>
</dbReference>
<dbReference type="EMBL" id="JACDUS010000019">
    <property type="protein sequence ID" value="MBA2883188.1"/>
    <property type="molecule type" value="Genomic_DNA"/>
</dbReference>
<dbReference type="RefSeq" id="WP_181552795.1">
    <property type="nucleotide sequence ID" value="NZ_JACDUS010000019.1"/>
</dbReference>